<dbReference type="PRINTS" id="PR00969">
    <property type="entry name" value="CHAPERONPILI"/>
</dbReference>
<evidence type="ECO:0000256" key="2">
    <source>
        <dbReference type="ARBA" id="ARBA00007399"/>
    </source>
</evidence>
<evidence type="ECO:0000313" key="9">
    <source>
        <dbReference type="EMBL" id="EYU15003.1"/>
    </source>
</evidence>
<dbReference type="RefSeq" id="WP_036779334.1">
    <property type="nucleotide sequence ID" value="NZ_CAWLTM010000081.1"/>
</dbReference>
<dbReference type="SUPFAM" id="SSF49354">
    <property type="entry name" value="PapD-like"/>
    <property type="match status" value="1"/>
</dbReference>
<evidence type="ECO:0000259" key="8">
    <source>
        <dbReference type="Pfam" id="PF02753"/>
    </source>
</evidence>
<accession>A0A022PJ99</accession>
<dbReference type="Gene3D" id="2.60.40.10">
    <property type="entry name" value="Immunoglobulins"/>
    <property type="match status" value="2"/>
</dbReference>
<dbReference type="PANTHER" id="PTHR30251:SF0">
    <property type="entry name" value="FIMBRIAL CHAPERONE PROTEIN ELFD-RELATED"/>
    <property type="match status" value="1"/>
</dbReference>
<dbReference type="EMBL" id="JFGV01000034">
    <property type="protein sequence ID" value="EYU15003.1"/>
    <property type="molecule type" value="Genomic_DNA"/>
</dbReference>
<dbReference type="FunFam" id="2.60.40.10:FF:000458">
    <property type="entry name" value="Molecular chaperone FimC"/>
    <property type="match status" value="1"/>
</dbReference>
<dbReference type="PANTHER" id="PTHR30251">
    <property type="entry name" value="PILUS ASSEMBLY CHAPERONE"/>
    <property type="match status" value="1"/>
</dbReference>
<evidence type="ECO:0000256" key="6">
    <source>
        <dbReference type="ARBA" id="ARBA00023186"/>
    </source>
</evidence>
<dbReference type="GO" id="GO:0030288">
    <property type="term" value="C:outer membrane-bounded periplasmic space"/>
    <property type="evidence" value="ECO:0007669"/>
    <property type="project" value="InterPro"/>
</dbReference>
<dbReference type="InterPro" id="IPR001829">
    <property type="entry name" value="Pili_assmbl_chaperone_bac"/>
</dbReference>
<keyword evidence="3" id="KW-1029">Fimbrium biogenesis</keyword>
<dbReference type="InterPro" id="IPR050643">
    <property type="entry name" value="Periplasmic_pilus_chap"/>
</dbReference>
<dbReference type="Proteomes" id="UP000023464">
    <property type="component" value="Unassembled WGS sequence"/>
</dbReference>
<dbReference type="InterPro" id="IPR036316">
    <property type="entry name" value="Pili_assmbl_chap_C_dom_sf"/>
</dbReference>
<dbReference type="AlphaFoldDB" id="A0A022PJ99"/>
<keyword evidence="10" id="KW-1185">Reference proteome</keyword>
<evidence type="ECO:0000256" key="1">
    <source>
        <dbReference type="ARBA" id="ARBA00004418"/>
    </source>
</evidence>
<dbReference type="Pfam" id="PF00345">
    <property type="entry name" value="PapD_N"/>
    <property type="match status" value="1"/>
</dbReference>
<dbReference type="InterPro" id="IPR008962">
    <property type="entry name" value="PapD-like_sf"/>
</dbReference>
<dbReference type="GO" id="GO:0071555">
    <property type="term" value="P:cell wall organization"/>
    <property type="evidence" value="ECO:0007669"/>
    <property type="project" value="InterPro"/>
</dbReference>
<feature type="domain" description="Pili assembly chaperone C-terminal" evidence="8">
    <location>
        <begin position="161"/>
        <end position="215"/>
    </location>
</feature>
<dbReference type="InterPro" id="IPR013783">
    <property type="entry name" value="Ig-like_fold"/>
</dbReference>
<organism evidence="9 10">
    <name type="scientific">Photorhabdus aegyptia</name>
    <dbReference type="NCBI Taxonomy" id="2805098"/>
    <lineage>
        <taxon>Bacteria</taxon>
        <taxon>Pseudomonadati</taxon>
        <taxon>Pseudomonadota</taxon>
        <taxon>Gammaproteobacteria</taxon>
        <taxon>Enterobacterales</taxon>
        <taxon>Morganellaceae</taxon>
        <taxon>Photorhabdus</taxon>
    </lineage>
</organism>
<evidence type="ECO:0000256" key="4">
    <source>
        <dbReference type="ARBA" id="ARBA00022729"/>
    </source>
</evidence>
<dbReference type="InterPro" id="IPR016147">
    <property type="entry name" value="Pili_assmbl_chaperone_N"/>
</dbReference>
<evidence type="ECO:0000313" key="10">
    <source>
        <dbReference type="Proteomes" id="UP000023464"/>
    </source>
</evidence>
<protein>
    <submittedName>
        <fullName evidence="9">P pilus assembly protein, chaperone PapD</fullName>
    </submittedName>
</protein>
<proteinExistence type="inferred from homology"/>
<comment type="caution">
    <text evidence="9">The sequence shown here is derived from an EMBL/GenBank/DDBJ whole genome shotgun (WGS) entry which is preliminary data.</text>
</comment>
<dbReference type="SUPFAM" id="SSF49584">
    <property type="entry name" value="Periplasmic chaperone C-domain"/>
    <property type="match status" value="1"/>
</dbReference>
<evidence type="ECO:0000259" key="7">
    <source>
        <dbReference type="Pfam" id="PF00345"/>
    </source>
</evidence>
<dbReference type="Pfam" id="PF02753">
    <property type="entry name" value="PapD_C"/>
    <property type="match status" value="1"/>
</dbReference>
<sequence>MFRIIISFILAIFTFQTQAGITLGGTRLIYNGSQKEATISITNSDTERPYLVQSWVDNIDNSQNKVPFVITPPLFKMSKESEHQIRVSYIGNHLPADRESIFLLNVNAIPAVEKNDNSKMIITIKNIIKLIYRPSGLSDNDANDAINRLAASRNANGVQLTNPTAYYVNLNEMKINGTLIPRPGFIPPFSHKVFSAQNGIKSVTLTAINDYGGTTEERRFNF</sequence>
<gene>
    <name evidence="9" type="ORF">BA1DRAFT_02471</name>
</gene>
<keyword evidence="5" id="KW-0574">Periplasm</keyword>
<comment type="subcellular location">
    <subcellularLocation>
        <location evidence="1">Periplasm</location>
    </subcellularLocation>
</comment>
<evidence type="ECO:0000256" key="3">
    <source>
        <dbReference type="ARBA" id="ARBA00022558"/>
    </source>
</evidence>
<reference evidence="9 10" key="1">
    <citation type="submission" date="2014-03" db="EMBL/GenBank/DDBJ databases">
        <title>Draft Genome of Photorhabdus luminescens BA1, an Egyptian Isolate.</title>
        <authorList>
            <person name="Ghazal S."/>
            <person name="Hurst S.G.IV."/>
            <person name="Morris K."/>
            <person name="Thomas K."/>
            <person name="Tisa L.S."/>
        </authorList>
    </citation>
    <scope>NUCLEOTIDE SEQUENCE [LARGE SCALE GENOMIC DNA]</scope>
    <source>
        <strain evidence="9 10">BA1</strain>
    </source>
</reference>
<keyword evidence="6" id="KW-0143">Chaperone</keyword>
<dbReference type="InterPro" id="IPR016148">
    <property type="entry name" value="Pili_assmbl_chaperone_C"/>
</dbReference>
<dbReference type="PATRIC" id="fig|1393736.3.peg.2522"/>
<name>A0A022PJ99_9GAMM</name>
<comment type="similarity">
    <text evidence="2">Belongs to the periplasmic pilus chaperone family.</text>
</comment>
<evidence type="ECO:0000256" key="5">
    <source>
        <dbReference type="ARBA" id="ARBA00022764"/>
    </source>
</evidence>
<keyword evidence="4" id="KW-0732">Signal</keyword>
<feature type="domain" description="Pili assembly chaperone N-terminal" evidence="7">
    <location>
        <begin position="20"/>
        <end position="137"/>
    </location>
</feature>